<feature type="transmembrane region" description="Helical" evidence="2">
    <location>
        <begin position="155"/>
        <end position="175"/>
    </location>
</feature>
<keyword evidence="3" id="KW-0732">Signal</keyword>
<feature type="signal peptide" evidence="3">
    <location>
        <begin position="1"/>
        <end position="23"/>
    </location>
</feature>
<dbReference type="RefSeq" id="WP_258569464.1">
    <property type="nucleotide sequence ID" value="NZ_JAKUDN010000002.1"/>
</dbReference>
<protein>
    <submittedName>
        <fullName evidence="4">DotA/TraY family protein</fullName>
    </submittedName>
</protein>
<feature type="transmembrane region" description="Helical" evidence="2">
    <location>
        <begin position="885"/>
        <end position="904"/>
    </location>
</feature>
<gene>
    <name evidence="4" type="ORF">MKS91_03525</name>
</gene>
<keyword evidence="2" id="KW-1133">Transmembrane helix</keyword>
<feature type="compositionally biased region" description="Low complexity" evidence="1">
    <location>
        <begin position="383"/>
        <end position="396"/>
    </location>
</feature>
<feature type="region of interest" description="Disordered" evidence="1">
    <location>
        <begin position="364"/>
        <end position="400"/>
    </location>
</feature>
<dbReference type="Proteomes" id="UP001320768">
    <property type="component" value="Unassembled WGS sequence"/>
</dbReference>
<keyword evidence="2" id="KW-0472">Membrane</keyword>
<sequence>MISKFRQCLVFLVFAIMASLASANTESPILEEFRDTTMLKKSILSLEEDASTTTYTNKNTDLSLKYLGVIFGDYENIGTQSNTVIGEAFRMFNLGLLAVVSFIVGYTVITSVIGSAQDGAGAFSSRVSPWTLARTTAGVSLMVPMASGYSLVQKLVMQVALMGIAFANTAWVGVIKLNESEMTVTGIRALTVVDDSDDKRLYEITAMRNMMTHVPFNLFKARVRCKFDNSDSVQCDNINVVTVEDGSVTVNFPTNVIQEYKILSKDESIWTTEITPDGTYVSPAFKGSLDAILAKTIGHDPLKEVLTLASEDESGVSALNDASIEQRYDRIYKCVKITDLGCQNRIAIAQEIVMGSHTILAAGDSVSNDDSSSVGGKPHDLQGDSVSNDDSSSVGGKPHDLQNEVKTWEDEAIKTGWLSAGIYYNELSPDAEKVPDSKSLYNKPDARLALFRNPSTIGEDLIEEPGKSVSLVDLQKKVIEALNKMAKGSTTDESGNIEKWIKDLSEDNELFNRISTFLSEYRPNDENALSITDQLVKLDTFLDEANTTGGGILSAFPAQIKGHPGSGKTISDWYLGVRVDYPLRNLVEMSKRVVYNIIGMKYENSLGTLNIGCHKTFNQDLNLKDYDWKVGDPSVVGGVMTSDPDPSCYYQGSLLYSVLFPTHVLNPLKRIQQLGTALLDAAIRYYDDTQTQLYEQTKILADKYFNKTSAIMGGATAGVALTYGSPLAAAGSVAQTAAEIAVSDQKLKFNGTKVALDMFVSFGTAIAGIFVTLGVMLGIYLPILPFVLFLFGGVAWLMSIVEAMVAAPLVALGMTHPEGHDLLGKSEQAMILMLGVFVRPITMLFGLLMAIVASQILLTLFHIGFSGMVIGTFESVVYDNVADQAYAMGAIAAGIILVYVYVLMSIIEQTYSLIYVIPERILKWIGGPAEQSGVGQLAQQVKQETSQAAGQAGSGAGASTKAPSVAPSMANVEMPESNTNDEEDSDDKEGGASASGSDNNGGSAAGGKGGGKNR</sequence>
<feature type="transmembrane region" description="Helical" evidence="2">
    <location>
        <begin position="786"/>
        <end position="811"/>
    </location>
</feature>
<feature type="transmembrane region" description="Helical" evidence="2">
    <location>
        <begin position="832"/>
        <end position="865"/>
    </location>
</feature>
<feature type="chain" id="PRO_5047332578" evidence="3">
    <location>
        <begin position="24"/>
        <end position="1014"/>
    </location>
</feature>
<evidence type="ECO:0000256" key="2">
    <source>
        <dbReference type="SAM" id="Phobius"/>
    </source>
</evidence>
<feature type="transmembrane region" description="Helical" evidence="2">
    <location>
        <begin position="754"/>
        <end position="780"/>
    </location>
</feature>
<evidence type="ECO:0000256" key="1">
    <source>
        <dbReference type="SAM" id="MobiDB-lite"/>
    </source>
</evidence>
<evidence type="ECO:0000313" key="5">
    <source>
        <dbReference type="Proteomes" id="UP001320768"/>
    </source>
</evidence>
<keyword evidence="5" id="KW-1185">Reference proteome</keyword>
<feature type="transmembrane region" description="Helical" evidence="2">
    <location>
        <begin position="91"/>
        <end position="109"/>
    </location>
</feature>
<feature type="compositionally biased region" description="Gly residues" evidence="1">
    <location>
        <begin position="1003"/>
        <end position="1014"/>
    </location>
</feature>
<dbReference type="EMBL" id="JAKUDN010000002">
    <property type="protein sequence ID" value="MCP8352358.1"/>
    <property type="molecule type" value="Genomic_DNA"/>
</dbReference>
<feature type="transmembrane region" description="Helical" evidence="2">
    <location>
        <begin position="130"/>
        <end position="149"/>
    </location>
</feature>
<feature type="region of interest" description="Disordered" evidence="1">
    <location>
        <begin position="945"/>
        <end position="1014"/>
    </location>
</feature>
<keyword evidence="2" id="KW-0812">Transmembrane</keyword>
<reference evidence="4 5" key="1">
    <citation type="journal article" date="2022" name="Nat. Microbiol.">
        <title>The microbiome of a bacterivorous marine choanoflagellate contains a resource-demanding obligate bacterial associate.</title>
        <authorList>
            <person name="Needham D.M."/>
            <person name="Poirier C."/>
            <person name="Bachy C."/>
            <person name="George E.E."/>
            <person name="Wilken S."/>
            <person name="Yung C.C.M."/>
            <person name="Limardo A.J."/>
            <person name="Morando M."/>
            <person name="Sudek L."/>
            <person name="Malmstrom R.R."/>
            <person name="Keeling P.J."/>
            <person name="Santoro A.E."/>
            <person name="Worden A.Z."/>
        </authorList>
    </citation>
    <scope>NUCLEOTIDE SEQUENCE [LARGE SCALE GENOMIC DNA]</scope>
    <source>
        <strain evidence="4 5">Comchoano-2</strain>
    </source>
</reference>
<dbReference type="InterPro" id="IPR027628">
    <property type="entry name" value="DotA_TraY"/>
</dbReference>
<proteinExistence type="predicted"/>
<accession>A0ABT1L650</accession>
<evidence type="ECO:0000313" key="4">
    <source>
        <dbReference type="EMBL" id="MCP8352358.1"/>
    </source>
</evidence>
<name>A0ABT1L650_9GAMM</name>
<feature type="compositionally biased region" description="Low complexity" evidence="1">
    <location>
        <begin position="991"/>
        <end position="1002"/>
    </location>
</feature>
<feature type="compositionally biased region" description="Low complexity" evidence="1">
    <location>
        <begin position="364"/>
        <end position="376"/>
    </location>
</feature>
<dbReference type="NCBIfam" id="TIGR04346">
    <property type="entry name" value="DotA_TraY"/>
    <property type="match status" value="1"/>
</dbReference>
<comment type="caution">
    <text evidence="4">The sequence shown here is derived from an EMBL/GenBank/DDBJ whole genome shotgun (WGS) entry which is preliminary data.</text>
</comment>
<evidence type="ECO:0000256" key="3">
    <source>
        <dbReference type="SAM" id="SignalP"/>
    </source>
</evidence>
<organism evidence="4 5">
    <name type="scientific">Candidatus Synchoanobacter obligatus</name>
    <dbReference type="NCBI Taxonomy" id="2919597"/>
    <lineage>
        <taxon>Bacteria</taxon>
        <taxon>Pseudomonadati</taxon>
        <taxon>Pseudomonadota</taxon>
        <taxon>Gammaproteobacteria</taxon>
        <taxon>Candidatus Comchoanobacterales</taxon>
        <taxon>Candidatus Comchoanobacteraceae</taxon>
        <taxon>Candidatus Synchoanobacter</taxon>
    </lineage>
</organism>